<evidence type="ECO:0000259" key="3">
    <source>
        <dbReference type="SMART" id="SM00034"/>
    </source>
</evidence>
<feature type="domain" description="C-type lectin" evidence="3">
    <location>
        <begin position="23"/>
        <end position="150"/>
    </location>
</feature>
<accession>A0A8F3C7G1</accession>
<evidence type="ECO:0000256" key="1">
    <source>
        <dbReference type="ARBA" id="ARBA00023157"/>
    </source>
</evidence>
<reference evidence="4" key="2">
    <citation type="submission" date="2021-02" db="EMBL/GenBank/DDBJ databases">
        <authorList>
            <person name="Rao X."/>
        </authorList>
    </citation>
    <scope>NUCLEOTIDE SEQUENCE</scope>
</reference>
<organism evidence="4">
    <name type="scientific">Mythimna separata</name>
    <name type="common">Oriental armyworm</name>
    <name type="synonym">Pseudaletia separata</name>
    <dbReference type="NCBI Taxonomy" id="271217"/>
    <lineage>
        <taxon>Eukaryota</taxon>
        <taxon>Metazoa</taxon>
        <taxon>Ecdysozoa</taxon>
        <taxon>Arthropoda</taxon>
        <taxon>Hexapoda</taxon>
        <taxon>Insecta</taxon>
        <taxon>Pterygota</taxon>
        <taxon>Neoptera</taxon>
        <taxon>Endopterygota</taxon>
        <taxon>Lepidoptera</taxon>
        <taxon>Glossata</taxon>
        <taxon>Ditrysia</taxon>
        <taxon>Noctuoidea</taxon>
        <taxon>Noctuidae</taxon>
        <taxon>Noctuinae</taxon>
        <taxon>Hadenini</taxon>
        <taxon>Mythimna</taxon>
    </lineage>
</organism>
<dbReference type="Gene3D" id="3.10.100.10">
    <property type="entry name" value="Mannose-Binding Protein A, subunit A"/>
    <property type="match status" value="2"/>
</dbReference>
<dbReference type="PROSITE" id="PS00615">
    <property type="entry name" value="C_TYPE_LECTIN_1"/>
    <property type="match status" value="1"/>
</dbReference>
<dbReference type="InterPro" id="IPR001304">
    <property type="entry name" value="C-type_lectin-like"/>
</dbReference>
<dbReference type="InterPro" id="IPR016187">
    <property type="entry name" value="CTDL_fold"/>
</dbReference>
<feature type="signal peptide" evidence="2">
    <location>
        <begin position="1"/>
        <end position="19"/>
    </location>
</feature>
<sequence>MKTCFKYFVLLFSLNFIEGAFRCDYKYSDAAKGWFKYHVIPATWFDARLRCTLEGAALVSPTTLEIEHEMMNIIKQSTLKQEIFTGIHATLSQGDYYTVDVTGTPLADIPVRWAANEPDNKANKESCITFNGNGEVADRSCEDPRPYICYRPEKPKVEVNECDTVDPEYHLDNRTNKCYKFHRIARNFSRAAFACSAEGGHLAIINSDIEAKVLSEIFSAVPANEILVGRPESWKQVAFIGFYDWGENGEWRTIHGQTLSEAGYSKFYPGEPNGADIAEICGSIYRNGLLNDLWCDKAFTFICEKDPHHPAVCRVDEGYVAVKATTNANC</sequence>
<feature type="chain" id="PRO_5034067153" evidence="2">
    <location>
        <begin position="20"/>
        <end position="330"/>
    </location>
</feature>
<dbReference type="SUPFAM" id="SSF56436">
    <property type="entry name" value="C-type lectin-like"/>
    <property type="match status" value="2"/>
</dbReference>
<keyword evidence="1" id="KW-1015">Disulfide bond</keyword>
<dbReference type="InterPro" id="IPR050111">
    <property type="entry name" value="C-type_lectin/snaclec_domain"/>
</dbReference>
<proteinExistence type="evidence at transcript level"/>
<dbReference type="EMBL" id="MW658731">
    <property type="protein sequence ID" value="QWY13101.1"/>
    <property type="molecule type" value="mRNA"/>
</dbReference>
<reference evidence="4" key="1">
    <citation type="journal article" date="2021" name="Insects">
        <title>Identification of 35 C-Type Lectins in the Oriental Armyworm, Mythimna separata (Walker).</title>
        <authorList>
            <person name="Li H."/>
            <person name="Liu F.-F."/>
            <person name="Fu L.-Q."/>
            <person name="Liu Z."/>
            <person name="Zhang W.-T."/>
            <person name="Wang Q."/>
            <person name="Rao X.-J."/>
        </authorList>
    </citation>
    <scope>NUCLEOTIDE SEQUENCE</scope>
</reference>
<name>A0A8F3C7G1_MYTSE</name>
<dbReference type="SMART" id="SM00034">
    <property type="entry name" value="CLECT"/>
    <property type="match status" value="2"/>
</dbReference>
<dbReference type="PANTHER" id="PTHR22803">
    <property type="entry name" value="MANNOSE, PHOSPHOLIPASE, LECTIN RECEPTOR RELATED"/>
    <property type="match status" value="1"/>
</dbReference>
<evidence type="ECO:0000313" key="4">
    <source>
        <dbReference type="EMBL" id="QWY13101.1"/>
    </source>
</evidence>
<keyword evidence="2" id="KW-0732">Signal</keyword>
<dbReference type="InterPro" id="IPR016186">
    <property type="entry name" value="C-type_lectin-like/link_sf"/>
</dbReference>
<protein>
    <submittedName>
        <fullName evidence="4">IML4</fullName>
    </submittedName>
</protein>
<dbReference type="CDD" id="cd00037">
    <property type="entry name" value="CLECT"/>
    <property type="match status" value="2"/>
</dbReference>
<dbReference type="InterPro" id="IPR018378">
    <property type="entry name" value="C-type_lectin_CS"/>
</dbReference>
<dbReference type="AlphaFoldDB" id="A0A8F3C7G1"/>
<dbReference type="Pfam" id="PF00059">
    <property type="entry name" value="Lectin_C"/>
    <property type="match status" value="2"/>
</dbReference>
<feature type="domain" description="C-type lectin" evidence="3">
    <location>
        <begin position="165"/>
        <end position="304"/>
    </location>
</feature>
<evidence type="ECO:0000256" key="2">
    <source>
        <dbReference type="SAM" id="SignalP"/>
    </source>
</evidence>